<sequence>MSKKRTELLVSAGSVQDVEKFLLAGADAVAIGNERYGLRLPGSFDLANIREAATLAHARNKSVYVVINALLHQEELSDLKGYIMDLANLDVDAVVFGDPAVLFTVREHAPQMKLHWNTETTSTNFHTVNFWAAKGAVRAVLARELSLQNVLAIKQHSRIEIQAQIHGMTCIFHSKRELVSNFMKHKGQALEAKENLSDSSMYLKEDKREEQQYPVFEDYHGTHIMSHEDICMLEHMGPLIAAGIDAVKIETILKPVQYNEAVIAIYRKAMDQYLENPSAPFDAGLLAAIRSMQPQQRPLGTGFYFKEQIY</sequence>
<dbReference type="EMBL" id="CP089291">
    <property type="protein sequence ID" value="UOF91649.1"/>
    <property type="molecule type" value="Genomic_DNA"/>
</dbReference>
<accession>A0ABY4CMY3</accession>
<gene>
    <name evidence="1" type="ORF">LSG31_05210</name>
</gene>
<dbReference type="PANTHER" id="PTHR30217:SF7">
    <property type="entry name" value="TRNA HYDROXYLATION PROTEIN P2"/>
    <property type="match status" value="1"/>
</dbReference>
<evidence type="ECO:0000313" key="2">
    <source>
        <dbReference type="Proteomes" id="UP000830167"/>
    </source>
</evidence>
<proteinExistence type="predicted"/>
<dbReference type="PANTHER" id="PTHR30217">
    <property type="entry name" value="PEPTIDASE U32 FAMILY"/>
    <property type="match status" value="1"/>
</dbReference>
<organism evidence="1 2">
    <name type="scientific">Fodinisporobacter ferrooxydans</name>
    <dbReference type="NCBI Taxonomy" id="2901836"/>
    <lineage>
        <taxon>Bacteria</taxon>
        <taxon>Bacillati</taxon>
        <taxon>Bacillota</taxon>
        <taxon>Bacilli</taxon>
        <taxon>Bacillales</taxon>
        <taxon>Alicyclobacillaceae</taxon>
        <taxon>Fodinisporobacter</taxon>
    </lineage>
</organism>
<protein>
    <submittedName>
        <fullName evidence="1">U32 family peptidase</fullName>
    </submittedName>
</protein>
<dbReference type="Proteomes" id="UP000830167">
    <property type="component" value="Chromosome"/>
</dbReference>
<name>A0ABY4CMY3_9BACL</name>
<dbReference type="RefSeq" id="WP_347438344.1">
    <property type="nucleotide sequence ID" value="NZ_CP089291.1"/>
</dbReference>
<keyword evidence="2" id="KW-1185">Reference proteome</keyword>
<evidence type="ECO:0000313" key="1">
    <source>
        <dbReference type="EMBL" id="UOF91649.1"/>
    </source>
</evidence>
<dbReference type="Pfam" id="PF01136">
    <property type="entry name" value="Peptidase_U32"/>
    <property type="match status" value="1"/>
</dbReference>
<reference evidence="1" key="1">
    <citation type="submission" date="2021-12" db="EMBL/GenBank/DDBJ databases">
        <title>Alicyclobacillaceae gen. nov., sp. nov., isolated from chalcocite enrichment system.</title>
        <authorList>
            <person name="Jiang Z."/>
        </authorList>
    </citation>
    <scope>NUCLEOTIDE SEQUENCE</scope>
    <source>
        <strain evidence="1">MYW30-H2</strain>
    </source>
</reference>
<dbReference type="InterPro" id="IPR001539">
    <property type="entry name" value="Peptidase_U32"/>
</dbReference>
<dbReference type="InterPro" id="IPR051454">
    <property type="entry name" value="RNA/ubiquinone_mod_enzymes"/>
</dbReference>